<evidence type="ECO:0000313" key="2">
    <source>
        <dbReference type="EMBL" id="KAH6608333.1"/>
    </source>
</evidence>
<gene>
    <name evidence="2" type="ORF">Trco_001679</name>
</gene>
<feature type="compositionally biased region" description="Basic and acidic residues" evidence="1">
    <location>
        <begin position="59"/>
        <end position="72"/>
    </location>
</feature>
<evidence type="ECO:0000313" key="3">
    <source>
        <dbReference type="Proteomes" id="UP000827724"/>
    </source>
</evidence>
<sequence>MELQEGTGKRPRGSRRAGERRTDGSAHQLCGPQSIALRVAREGQARIVEDGTLQRQKKLGKEVRRRAEDEARLVGSMGS</sequence>
<dbReference type="AlphaFoldDB" id="A0A9P8TXB2"/>
<proteinExistence type="predicted"/>
<reference evidence="2" key="1">
    <citation type="submission" date="2021-08" db="EMBL/GenBank/DDBJ databases">
        <title>Chromosome-Level Trichoderma cornu-damae using Hi-C Data.</title>
        <authorList>
            <person name="Kim C.S."/>
        </authorList>
    </citation>
    <scope>NUCLEOTIDE SEQUENCE</scope>
    <source>
        <strain evidence="2">KA19-0412C</strain>
    </source>
</reference>
<evidence type="ECO:0000256" key="1">
    <source>
        <dbReference type="SAM" id="MobiDB-lite"/>
    </source>
</evidence>
<feature type="region of interest" description="Disordered" evidence="1">
    <location>
        <begin position="59"/>
        <end position="79"/>
    </location>
</feature>
<comment type="caution">
    <text evidence="2">The sequence shown here is derived from an EMBL/GenBank/DDBJ whole genome shotgun (WGS) entry which is preliminary data.</text>
</comment>
<protein>
    <submittedName>
        <fullName evidence="2">Uncharacterized protein</fullName>
    </submittedName>
</protein>
<organism evidence="2 3">
    <name type="scientific">Trichoderma cornu-damae</name>
    <dbReference type="NCBI Taxonomy" id="654480"/>
    <lineage>
        <taxon>Eukaryota</taxon>
        <taxon>Fungi</taxon>
        <taxon>Dikarya</taxon>
        <taxon>Ascomycota</taxon>
        <taxon>Pezizomycotina</taxon>
        <taxon>Sordariomycetes</taxon>
        <taxon>Hypocreomycetidae</taxon>
        <taxon>Hypocreales</taxon>
        <taxon>Hypocreaceae</taxon>
        <taxon>Trichoderma</taxon>
    </lineage>
</organism>
<accession>A0A9P8TXB2</accession>
<dbReference type="Proteomes" id="UP000827724">
    <property type="component" value="Unassembled WGS sequence"/>
</dbReference>
<keyword evidence="3" id="KW-1185">Reference proteome</keyword>
<dbReference type="EMBL" id="JAIWOZ010000002">
    <property type="protein sequence ID" value="KAH6608333.1"/>
    <property type="molecule type" value="Genomic_DNA"/>
</dbReference>
<name>A0A9P8TXB2_9HYPO</name>
<feature type="region of interest" description="Disordered" evidence="1">
    <location>
        <begin position="1"/>
        <end position="33"/>
    </location>
</feature>